<reference evidence="1 2" key="1">
    <citation type="submission" date="2016-10" db="EMBL/GenBank/DDBJ databases">
        <authorList>
            <person name="de Groot N.N."/>
        </authorList>
    </citation>
    <scope>NUCLEOTIDE SEQUENCE [LARGE SCALE GENOMIC DNA]</scope>
    <source>
        <strain evidence="1 2">DSM 29433</strain>
    </source>
</reference>
<sequence>MRHLFLAALAIWSGATVCAEPVRYISAGGGLYSYDENRNGAVLRVIDRQADAMLADTSVTPKLQIGDVFYLGRACDALSPDFGNGSWVATEGGFIVVFEGARVAFPGQTIPLRTYADCRGPVPE</sequence>
<name>A0A1I6LA09_9RHOB</name>
<dbReference type="RefSeq" id="WP_090203179.1">
    <property type="nucleotide sequence ID" value="NZ_FOZM01000001.1"/>
</dbReference>
<keyword evidence="2" id="KW-1185">Reference proteome</keyword>
<dbReference type="Proteomes" id="UP000198926">
    <property type="component" value="Unassembled WGS sequence"/>
</dbReference>
<proteinExistence type="predicted"/>
<organism evidence="1 2">
    <name type="scientific">Yoonia litorea</name>
    <dbReference type="NCBI Taxonomy" id="1123755"/>
    <lineage>
        <taxon>Bacteria</taxon>
        <taxon>Pseudomonadati</taxon>
        <taxon>Pseudomonadota</taxon>
        <taxon>Alphaproteobacteria</taxon>
        <taxon>Rhodobacterales</taxon>
        <taxon>Paracoccaceae</taxon>
        <taxon>Yoonia</taxon>
    </lineage>
</organism>
<dbReference type="OrthoDB" id="7864285at2"/>
<dbReference type="STRING" id="1123755.SAMN05444714_0335"/>
<dbReference type="EMBL" id="FOZM01000001">
    <property type="protein sequence ID" value="SFS00299.1"/>
    <property type="molecule type" value="Genomic_DNA"/>
</dbReference>
<protein>
    <submittedName>
        <fullName evidence="1">Uncharacterized protein</fullName>
    </submittedName>
</protein>
<evidence type="ECO:0000313" key="2">
    <source>
        <dbReference type="Proteomes" id="UP000198926"/>
    </source>
</evidence>
<evidence type="ECO:0000313" key="1">
    <source>
        <dbReference type="EMBL" id="SFS00299.1"/>
    </source>
</evidence>
<gene>
    <name evidence="1" type="ORF">SAMN05444714_0335</name>
</gene>
<dbReference type="AlphaFoldDB" id="A0A1I6LA09"/>
<accession>A0A1I6LA09</accession>